<organism evidence="1 2">
    <name type="scientific">Diversispora epigaea</name>
    <dbReference type="NCBI Taxonomy" id="1348612"/>
    <lineage>
        <taxon>Eukaryota</taxon>
        <taxon>Fungi</taxon>
        <taxon>Fungi incertae sedis</taxon>
        <taxon>Mucoromycota</taxon>
        <taxon>Glomeromycotina</taxon>
        <taxon>Glomeromycetes</taxon>
        <taxon>Diversisporales</taxon>
        <taxon>Diversisporaceae</taxon>
        <taxon>Diversispora</taxon>
    </lineage>
</organism>
<proteinExistence type="predicted"/>
<dbReference type="AlphaFoldDB" id="A0A397J0F3"/>
<evidence type="ECO:0000313" key="1">
    <source>
        <dbReference type="EMBL" id="RHZ81651.1"/>
    </source>
</evidence>
<reference evidence="1 2" key="1">
    <citation type="submission" date="2018-08" db="EMBL/GenBank/DDBJ databases">
        <title>Genome and evolution of the arbuscular mycorrhizal fungus Diversispora epigaea (formerly Glomus versiforme) and its bacterial endosymbionts.</title>
        <authorList>
            <person name="Sun X."/>
            <person name="Fei Z."/>
            <person name="Harrison M."/>
        </authorList>
    </citation>
    <scope>NUCLEOTIDE SEQUENCE [LARGE SCALE GENOMIC DNA]</scope>
    <source>
        <strain evidence="1 2">IT104</strain>
    </source>
</reference>
<protein>
    <submittedName>
        <fullName evidence="1">Uncharacterized protein</fullName>
    </submittedName>
</protein>
<name>A0A397J0F3_9GLOM</name>
<sequence>MNCQFNLWLTNQKYRHQIKNWFEGPDKNCWCQKHLHTGSNQYADCYNEYSRWETIQIISIQEIRNAQSLLVSGGVEELVQNEYNFIVQDILEKYSQVVAIHYICRQNY</sequence>
<evidence type="ECO:0000313" key="2">
    <source>
        <dbReference type="Proteomes" id="UP000266861"/>
    </source>
</evidence>
<accession>A0A397J0F3</accession>
<gene>
    <name evidence="1" type="ORF">Glove_117g615</name>
</gene>
<dbReference type="EMBL" id="PQFF01000109">
    <property type="protein sequence ID" value="RHZ81651.1"/>
    <property type="molecule type" value="Genomic_DNA"/>
</dbReference>
<keyword evidence="2" id="KW-1185">Reference proteome</keyword>
<dbReference type="Proteomes" id="UP000266861">
    <property type="component" value="Unassembled WGS sequence"/>
</dbReference>
<comment type="caution">
    <text evidence="1">The sequence shown here is derived from an EMBL/GenBank/DDBJ whole genome shotgun (WGS) entry which is preliminary data.</text>
</comment>
<dbReference type="OrthoDB" id="2493256at2759"/>